<gene>
    <name evidence="2" type="primary">PowCR01_000152200</name>
    <name evidence="2" type="ORF">POWCR01_000152200</name>
</gene>
<keyword evidence="1" id="KW-0472">Membrane</keyword>
<reference evidence="2 3" key="1">
    <citation type="submission" date="2016-06" db="EMBL/GenBank/DDBJ databases">
        <authorList>
            <consortium name="Pathogen Informatics"/>
        </authorList>
    </citation>
    <scope>NUCLEOTIDE SEQUENCE [LARGE SCALE GENOMIC DNA]</scope>
</reference>
<dbReference type="AlphaFoldDB" id="A0A1C3KIW9"/>
<keyword evidence="1" id="KW-0812">Transmembrane</keyword>
<feature type="transmembrane region" description="Helical" evidence="1">
    <location>
        <begin position="75"/>
        <end position="93"/>
    </location>
</feature>
<feature type="non-terminal residue" evidence="2">
    <location>
        <position position="1"/>
    </location>
</feature>
<evidence type="ECO:0000313" key="3">
    <source>
        <dbReference type="Proteomes" id="UP000243200"/>
    </source>
</evidence>
<accession>A0A1C3KIW9</accession>
<dbReference type="Proteomes" id="UP000243200">
    <property type="component" value="Unassembled WGS sequence"/>
</dbReference>
<keyword evidence="1" id="KW-1133">Transmembrane helix</keyword>
<proteinExistence type="predicted"/>
<dbReference type="InterPro" id="IPR008780">
    <property type="entry name" value="Plasmodium_Vir"/>
</dbReference>
<evidence type="ECO:0000313" key="2">
    <source>
        <dbReference type="EMBL" id="SBT73763.1"/>
    </source>
</evidence>
<evidence type="ECO:0000256" key="1">
    <source>
        <dbReference type="SAM" id="Phobius"/>
    </source>
</evidence>
<sequence>EAFKSFKSKYEKLNFCTESLNGSEKIEFRTLSDSYQILENDCEISLYTKNSEQPEEVRKPPDTVTDTPSMNKQNIVIPVVSVFGISVIGFFLYKFTSFGSLLRPQIKGENQMWKNVKEENNILLYNPPQQYENENLLYSITYNPVNPT</sequence>
<dbReference type="VEuPathDB" id="PlasmoDB:PocGH01_00131700"/>
<dbReference type="EMBL" id="FLRJ01000492">
    <property type="protein sequence ID" value="SBT73763.1"/>
    <property type="molecule type" value="Genomic_DNA"/>
</dbReference>
<organism evidence="2 3">
    <name type="scientific">Plasmodium ovale</name>
    <name type="common">malaria parasite P. ovale</name>
    <dbReference type="NCBI Taxonomy" id="36330"/>
    <lineage>
        <taxon>Eukaryota</taxon>
        <taxon>Sar</taxon>
        <taxon>Alveolata</taxon>
        <taxon>Apicomplexa</taxon>
        <taxon>Aconoidasida</taxon>
        <taxon>Haemosporida</taxon>
        <taxon>Plasmodiidae</taxon>
        <taxon>Plasmodium</taxon>
        <taxon>Plasmodium (Plasmodium)</taxon>
    </lineage>
</organism>
<name>A0A1C3KIW9_PLAOA</name>
<dbReference type="VEuPathDB" id="PlasmoDB:POWCR01_000152200"/>
<dbReference type="Pfam" id="PF05795">
    <property type="entry name" value="Plasmodium_Vir"/>
    <property type="match status" value="1"/>
</dbReference>
<protein>
    <submittedName>
        <fullName evidence="2">Plasmodium vivax Vir protein, putative</fullName>
    </submittedName>
</protein>